<dbReference type="EMBL" id="UOEQ01000125">
    <property type="protein sequence ID" value="VAW17070.1"/>
    <property type="molecule type" value="Genomic_DNA"/>
</dbReference>
<name>A0A3B0TJZ4_9ZZZZ</name>
<proteinExistence type="predicted"/>
<sequence>MKTFYYLQCFLKLGGFFGKLHLYFTRFMRCCQKLRPQK</sequence>
<dbReference type="AlphaFoldDB" id="A0A3B0TJZ4"/>
<organism evidence="1">
    <name type="scientific">hydrothermal vent metagenome</name>
    <dbReference type="NCBI Taxonomy" id="652676"/>
    <lineage>
        <taxon>unclassified sequences</taxon>
        <taxon>metagenomes</taxon>
        <taxon>ecological metagenomes</taxon>
    </lineage>
</organism>
<evidence type="ECO:0000313" key="1">
    <source>
        <dbReference type="EMBL" id="VAW17070.1"/>
    </source>
</evidence>
<protein>
    <submittedName>
        <fullName evidence="1">Uncharacterized protein</fullName>
    </submittedName>
</protein>
<reference evidence="1" key="1">
    <citation type="submission" date="2018-06" db="EMBL/GenBank/DDBJ databases">
        <authorList>
            <person name="Zhirakovskaya E."/>
        </authorList>
    </citation>
    <scope>NUCLEOTIDE SEQUENCE</scope>
</reference>
<accession>A0A3B0TJZ4</accession>
<gene>
    <name evidence="1" type="ORF">MNBD_ALPHA11-1365</name>
</gene>